<comment type="similarity">
    <text evidence="2">Belongs to the ACC deaminase/D-cysteine desulfhydrase family.</text>
</comment>
<protein>
    <submittedName>
        <fullName evidence="7">D-cysteine desulfhydrase family protein, pyridoxal phosphate-dependent</fullName>
    </submittedName>
</protein>
<comment type="cofactor">
    <cofactor evidence="1">
        <name>pyridoxal 5'-phosphate</name>
        <dbReference type="ChEBI" id="CHEBI:597326"/>
    </cofactor>
</comment>
<dbReference type="InterPro" id="IPR036052">
    <property type="entry name" value="TrpB-like_PALP_sf"/>
</dbReference>
<proteinExistence type="inferred from homology"/>
<evidence type="ECO:0000256" key="2">
    <source>
        <dbReference type="ARBA" id="ARBA00008639"/>
    </source>
</evidence>
<dbReference type="Gene3D" id="3.40.50.1100">
    <property type="match status" value="2"/>
</dbReference>
<dbReference type="SUPFAM" id="SSF53686">
    <property type="entry name" value="Tryptophan synthase beta subunit-like PLP-dependent enzymes"/>
    <property type="match status" value="1"/>
</dbReference>
<evidence type="ECO:0000256" key="1">
    <source>
        <dbReference type="ARBA" id="ARBA00001933"/>
    </source>
</evidence>
<feature type="modified residue" description="N6-(pyridoxal phosphate)lysine" evidence="5">
    <location>
        <position position="51"/>
    </location>
</feature>
<name>A0A975BA69_9BACT</name>
<dbReference type="NCBIfam" id="TIGR01275">
    <property type="entry name" value="ACC_deam_rel"/>
    <property type="match status" value="1"/>
</dbReference>
<evidence type="ECO:0000259" key="6">
    <source>
        <dbReference type="Pfam" id="PF00291"/>
    </source>
</evidence>
<dbReference type="RefSeq" id="WP_207687556.1">
    <property type="nucleotide sequence ID" value="NZ_CP061799.1"/>
</dbReference>
<gene>
    <name evidence="7" type="ORF">dnl_38710</name>
</gene>
<dbReference type="Pfam" id="PF00291">
    <property type="entry name" value="PALP"/>
    <property type="match status" value="1"/>
</dbReference>
<keyword evidence="8" id="KW-1185">Reference proteome</keyword>
<dbReference type="InterPro" id="IPR001926">
    <property type="entry name" value="TrpB-like_PALP"/>
</dbReference>
<evidence type="ECO:0000256" key="5">
    <source>
        <dbReference type="PIRSR" id="PIRSR006278-2"/>
    </source>
</evidence>
<dbReference type="InterPro" id="IPR027278">
    <property type="entry name" value="ACCD_DCysDesulf"/>
</dbReference>
<reference evidence="7" key="1">
    <citation type="journal article" date="2021" name="Microb. Physiol.">
        <title>Proteogenomic Insights into the Physiology of Marine, Sulfate-Reducing, Filamentous Desulfonema limicola and Desulfonema magnum.</title>
        <authorList>
            <person name="Schnaars V."/>
            <person name="Wohlbrand L."/>
            <person name="Scheve S."/>
            <person name="Hinrichs C."/>
            <person name="Reinhardt R."/>
            <person name="Rabus R."/>
        </authorList>
    </citation>
    <scope>NUCLEOTIDE SEQUENCE</scope>
    <source>
        <strain evidence="7">5ac10</strain>
    </source>
</reference>
<dbReference type="AlphaFoldDB" id="A0A975BA69"/>
<dbReference type="GO" id="GO:0019148">
    <property type="term" value="F:D-cysteine desulfhydrase activity"/>
    <property type="evidence" value="ECO:0007669"/>
    <property type="project" value="TreeGrafter"/>
</dbReference>
<evidence type="ECO:0000256" key="4">
    <source>
        <dbReference type="PIRSR" id="PIRSR006278-1"/>
    </source>
</evidence>
<evidence type="ECO:0000256" key="3">
    <source>
        <dbReference type="ARBA" id="ARBA00022898"/>
    </source>
</evidence>
<dbReference type="KEGG" id="dli:dnl_38710"/>
<keyword evidence="3 5" id="KW-0663">Pyridoxal phosphate</keyword>
<evidence type="ECO:0000313" key="7">
    <source>
        <dbReference type="EMBL" id="QTA81534.1"/>
    </source>
</evidence>
<sequence>MPDVKFAYPKHINLANLPTPVRYLSRISSRYGVEIYIKQDEMTGTALSGNKVRKLEFVLAHALEQNADTVITCGGAQSNHCRATAIAAAMAGLDCCLLLRTPDPLNPPETGGNILLDKMAGAEIVWITPEEYKRRDEFFEKQSKILQSQGKKPYIIPEGASDALGAWGYIKAMQEIKNDIAGLPEDKQTAIIHATGSGGTAAGLILGAKLHKVNARIASINVCDDRDYFTNIISNICKKAINDFNLDIEFSAQKDIEIIDGYVGRGYALSRPEELSLICEMAKTEGIFLDPVYTGKAFYGMIKELEKDPKCFGSRIIFIHTGGIFGLFSKSQEFAALFK</sequence>
<feature type="active site" description="Nucleophile" evidence="4">
    <location>
        <position position="78"/>
    </location>
</feature>
<feature type="domain" description="Tryptophan synthase beta chain-like PALP" evidence="6">
    <location>
        <begin position="13"/>
        <end position="322"/>
    </location>
</feature>
<dbReference type="PANTHER" id="PTHR43780:SF2">
    <property type="entry name" value="1-AMINOCYCLOPROPANE-1-CARBOXYLATE DEAMINASE-RELATED"/>
    <property type="match status" value="1"/>
</dbReference>
<dbReference type="InterPro" id="IPR005966">
    <property type="entry name" value="D-Cys_desShydrase"/>
</dbReference>
<organism evidence="7 8">
    <name type="scientific">Desulfonema limicola</name>
    <dbReference type="NCBI Taxonomy" id="45656"/>
    <lineage>
        <taxon>Bacteria</taxon>
        <taxon>Pseudomonadati</taxon>
        <taxon>Thermodesulfobacteriota</taxon>
        <taxon>Desulfobacteria</taxon>
        <taxon>Desulfobacterales</taxon>
        <taxon>Desulfococcaceae</taxon>
        <taxon>Desulfonema</taxon>
    </lineage>
</organism>
<dbReference type="PIRSF" id="PIRSF006278">
    <property type="entry name" value="ACCD_DCysDesulf"/>
    <property type="match status" value="1"/>
</dbReference>
<dbReference type="PANTHER" id="PTHR43780">
    <property type="entry name" value="1-AMINOCYCLOPROPANE-1-CARBOXYLATE DEAMINASE-RELATED"/>
    <property type="match status" value="1"/>
</dbReference>
<accession>A0A975BA69</accession>
<dbReference type="EMBL" id="CP061799">
    <property type="protein sequence ID" value="QTA81534.1"/>
    <property type="molecule type" value="Genomic_DNA"/>
</dbReference>
<dbReference type="Proteomes" id="UP000663720">
    <property type="component" value="Chromosome"/>
</dbReference>
<evidence type="ECO:0000313" key="8">
    <source>
        <dbReference type="Proteomes" id="UP000663720"/>
    </source>
</evidence>